<proteinExistence type="predicted"/>
<organism evidence="1 2">
    <name type="scientific">Streptomyces cellulosae</name>
    <dbReference type="NCBI Taxonomy" id="1968"/>
    <lineage>
        <taxon>Bacteria</taxon>
        <taxon>Bacillati</taxon>
        <taxon>Actinomycetota</taxon>
        <taxon>Actinomycetes</taxon>
        <taxon>Kitasatosporales</taxon>
        <taxon>Streptomycetaceae</taxon>
        <taxon>Streptomyces</taxon>
    </lineage>
</organism>
<protein>
    <submittedName>
        <fullName evidence="1">Uncharacterized protein</fullName>
    </submittedName>
</protein>
<keyword evidence="2" id="KW-1185">Reference proteome</keyword>
<name>A0ABW7YAJ4_STRCE</name>
<accession>A0ABW7YAJ4</accession>
<reference evidence="1 2" key="1">
    <citation type="submission" date="2024-10" db="EMBL/GenBank/DDBJ databases">
        <title>The Natural Products Discovery Center: Release of the First 8490 Sequenced Strains for Exploring Actinobacteria Biosynthetic Diversity.</title>
        <authorList>
            <person name="Kalkreuter E."/>
            <person name="Kautsar S.A."/>
            <person name="Yang D."/>
            <person name="Bader C.D."/>
            <person name="Teijaro C.N."/>
            <person name="Fluegel L."/>
            <person name="Davis C.M."/>
            <person name="Simpson J.R."/>
            <person name="Lauterbach L."/>
            <person name="Steele A.D."/>
            <person name="Gui C."/>
            <person name="Meng S."/>
            <person name="Li G."/>
            <person name="Viehrig K."/>
            <person name="Ye F."/>
            <person name="Su P."/>
            <person name="Kiefer A.F."/>
            <person name="Nichols A."/>
            <person name="Cepeda A.J."/>
            <person name="Yan W."/>
            <person name="Fan B."/>
            <person name="Jiang Y."/>
            <person name="Adhikari A."/>
            <person name="Zheng C.-J."/>
            <person name="Schuster L."/>
            <person name="Cowan T.M."/>
            <person name="Smanski M.J."/>
            <person name="Chevrette M.G."/>
            <person name="De Carvalho L.P.S."/>
            <person name="Shen B."/>
        </authorList>
    </citation>
    <scope>NUCLEOTIDE SEQUENCE [LARGE SCALE GENOMIC DNA]</scope>
    <source>
        <strain evidence="1 2">NPDC051599</strain>
    </source>
</reference>
<dbReference type="RefSeq" id="WP_398659883.1">
    <property type="nucleotide sequence ID" value="NZ_JBITDC010000015.1"/>
</dbReference>
<sequence length="65" mass="6584">MIVLVLSVILVLVLGGCACVWWAARGGPRWARAVAVVTLAAAELVSAASRTGRKSGSGSDADSDD</sequence>
<evidence type="ECO:0000313" key="1">
    <source>
        <dbReference type="EMBL" id="MFI5679404.1"/>
    </source>
</evidence>
<gene>
    <name evidence="1" type="ORF">ACIA8P_33020</name>
</gene>
<comment type="caution">
    <text evidence="1">The sequence shown here is derived from an EMBL/GenBank/DDBJ whole genome shotgun (WGS) entry which is preliminary data.</text>
</comment>
<evidence type="ECO:0000313" key="2">
    <source>
        <dbReference type="Proteomes" id="UP001612415"/>
    </source>
</evidence>
<dbReference type="EMBL" id="JBITDC010000015">
    <property type="protein sequence ID" value="MFI5679404.1"/>
    <property type="molecule type" value="Genomic_DNA"/>
</dbReference>
<dbReference type="Proteomes" id="UP001612415">
    <property type="component" value="Unassembled WGS sequence"/>
</dbReference>